<dbReference type="PANTHER" id="PTHR48169:SF7">
    <property type="entry name" value="CASPASE 10"/>
    <property type="match status" value="1"/>
</dbReference>
<dbReference type="PROSITE" id="PS01122">
    <property type="entry name" value="CASPASE_CYS"/>
    <property type="match status" value="1"/>
</dbReference>
<keyword evidence="11" id="KW-0865">Zymogen</keyword>
<keyword evidence="12" id="KW-0539">Nucleus</keyword>
<dbReference type="SMART" id="SM00115">
    <property type="entry name" value="CASc"/>
    <property type="match status" value="1"/>
</dbReference>
<comment type="catalytic activity">
    <reaction evidence="13">
        <text>Strict requirement for Asp at position P1 and has a preferred cleavage sequence of (Leu/Asp/Val)-Glu-Thr-Asp-|-(Gly/Ser/Ala).</text>
        <dbReference type="EC" id="3.4.22.61"/>
    </reaction>
</comment>
<dbReference type="InterPro" id="IPR001309">
    <property type="entry name" value="Pept_C14_p20"/>
</dbReference>
<dbReference type="OrthoDB" id="6114029at2759"/>
<dbReference type="CDD" id="cd08334">
    <property type="entry name" value="DED_Caspase_8_10_r2"/>
    <property type="match status" value="1"/>
</dbReference>
<dbReference type="GO" id="GO:0051604">
    <property type="term" value="P:protein maturation"/>
    <property type="evidence" value="ECO:0007669"/>
    <property type="project" value="UniProtKB-ARBA"/>
</dbReference>
<dbReference type="FunFam" id="3.40.50.1460:FF:000008">
    <property type="entry name" value="caspase-8 isoform X1"/>
    <property type="match status" value="1"/>
</dbReference>
<dbReference type="Pfam" id="PF00656">
    <property type="entry name" value="Peptidase_C14"/>
    <property type="match status" value="1"/>
</dbReference>
<evidence type="ECO:0000259" key="17">
    <source>
        <dbReference type="PROSITE" id="PS50168"/>
    </source>
</evidence>
<dbReference type="CDD" id="cd08792">
    <property type="entry name" value="DED_Caspase_8_10_r1"/>
    <property type="match status" value="1"/>
</dbReference>
<keyword evidence="21" id="KW-1185">Reference proteome</keyword>
<sequence>MDPTTLLKIDGELDSEEVRDLKFLCRDYVQPKPLEKVEAAHELFLRLEQAGVLEEDGLFLAELLMTIRRNNLLRSVLRTTPQDVERAIGAQGGARISPYRKMLYKLGEDVTEETLRSFKFLVKVPNNKLESCKSFLDVLVEMEKQDLLGEGKLEELERILEKCNKQLAMKVREYAEGRAPAGGTSGQRVLDQGFNGLDVRIPECYTRTTVGLFKIPVLVCLFPALERGLPCFLMLRQSDDFYKTSSRPLGYCLIINNYNFKEARMNGKSLGDRKGTERDAVVLESVFTKLHFEVEVRSELREPELKCAVEEFGMKDHSERDAFVCCVLSHGEKGSIYATDGVSVPIRTLTLPFTSSRCHSLAQKPKLFFIQACQGQDLQRPAQIQADCEGEDEGAYEDDAGRFQPDTIPDDSDFLLGMATVEDYKSFRSVTQGSIFIQELCKQLIRGCREGEDILTIMTRVNREVSSGIYLKSKQMPEPRYTLRRKLVLPIDETLTPPPRSRPQAQLNA</sequence>
<feature type="domain" description="DED" evidence="17">
    <location>
        <begin position="98"/>
        <end position="173"/>
    </location>
</feature>
<dbReference type="Gene3D" id="1.10.533.10">
    <property type="entry name" value="Death Domain, Fas"/>
    <property type="match status" value="2"/>
</dbReference>
<dbReference type="SMART" id="SM00031">
    <property type="entry name" value="DED"/>
    <property type="match status" value="2"/>
</dbReference>
<evidence type="ECO:0000256" key="9">
    <source>
        <dbReference type="ARBA" id="ARBA00022801"/>
    </source>
</evidence>
<gene>
    <name evidence="20" type="ORF">JZ751_004476</name>
</gene>
<dbReference type="InterPro" id="IPR029030">
    <property type="entry name" value="Caspase-like_dom_sf"/>
</dbReference>
<evidence type="ECO:0000256" key="8">
    <source>
        <dbReference type="ARBA" id="ARBA00022737"/>
    </source>
</evidence>
<dbReference type="GO" id="GO:0043065">
    <property type="term" value="P:positive regulation of apoptotic process"/>
    <property type="evidence" value="ECO:0007669"/>
    <property type="project" value="UniProtKB-ARBA"/>
</dbReference>
<dbReference type="CDD" id="cd00032">
    <property type="entry name" value="CASc"/>
    <property type="match status" value="1"/>
</dbReference>
<evidence type="ECO:0000313" key="20">
    <source>
        <dbReference type="EMBL" id="KAG9335572.1"/>
    </source>
</evidence>
<reference evidence="20" key="1">
    <citation type="thesis" date="2021" institute="BYU ScholarsArchive" country="Provo, UT, USA">
        <title>Applications of and Algorithms for Genome Assembly and Genomic Analyses with an Emphasis on Marine Teleosts.</title>
        <authorList>
            <person name="Pickett B.D."/>
        </authorList>
    </citation>
    <scope>NUCLEOTIDE SEQUENCE</scope>
    <source>
        <strain evidence="20">HI-2016</strain>
    </source>
</reference>
<evidence type="ECO:0000313" key="21">
    <source>
        <dbReference type="Proteomes" id="UP000824540"/>
    </source>
</evidence>
<feature type="domain" description="Caspase family p10" evidence="18">
    <location>
        <begin position="408"/>
        <end position="489"/>
    </location>
</feature>
<keyword evidence="6" id="KW-0645">Protease</keyword>
<dbReference type="PROSITE" id="PS50208">
    <property type="entry name" value="CASPASE_P20"/>
    <property type="match status" value="1"/>
</dbReference>
<organism evidence="20 21">
    <name type="scientific">Albula glossodonta</name>
    <name type="common">roundjaw bonefish</name>
    <dbReference type="NCBI Taxonomy" id="121402"/>
    <lineage>
        <taxon>Eukaryota</taxon>
        <taxon>Metazoa</taxon>
        <taxon>Chordata</taxon>
        <taxon>Craniata</taxon>
        <taxon>Vertebrata</taxon>
        <taxon>Euteleostomi</taxon>
        <taxon>Actinopterygii</taxon>
        <taxon>Neopterygii</taxon>
        <taxon>Teleostei</taxon>
        <taxon>Albuliformes</taxon>
        <taxon>Albulidae</taxon>
        <taxon>Albula</taxon>
    </lineage>
</organism>
<feature type="domain" description="Caspase family p20" evidence="19">
    <location>
        <begin position="248"/>
        <end position="377"/>
    </location>
</feature>
<dbReference type="PROSITE" id="PS50207">
    <property type="entry name" value="CASPASE_P10"/>
    <property type="match status" value="1"/>
</dbReference>
<evidence type="ECO:0000256" key="10">
    <source>
        <dbReference type="ARBA" id="ARBA00022807"/>
    </source>
</evidence>
<dbReference type="SUPFAM" id="SSF47986">
    <property type="entry name" value="DEATH domain"/>
    <property type="match status" value="2"/>
</dbReference>
<name>A0A8T2NCX6_9TELE</name>
<dbReference type="Proteomes" id="UP000824540">
    <property type="component" value="Unassembled WGS sequence"/>
</dbReference>
<evidence type="ECO:0000256" key="3">
    <source>
        <dbReference type="ARBA" id="ARBA00010134"/>
    </source>
</evidence>
<keyword evidence="5" id="KW-0597">Phosphoprotein</keyword>
<dbReference type="GO" id="GO:0006508">
    <property type="term" value="P:proteolysis"/>
    <property type="evidence" value="ECO:0007669"/>
    <property type="project" value="UniProtKB-KW"/>
</dbReference>
<keyword evidence="8" id="KW-0677">Repeat</keyword>
<dbReference type="InterPro" id="IPR002138">
    <property type="entry name" value="Pept_C14_p10"/>
</dbReference>
<evidence type="ECO:0000256" key="2">
    <source>
        <dbReference type="ARBA" id="ARBA00004496"/>
    </source>
</evidence>
<accession>A0A8T2NCX6</accession>
<dbReference type="InterPro" id="IPR001875">
    <property type="entry name" value="DED_dom"/>
</dbReference>
<dbReference type="PRINTS" id="PR00376">
    <property type="entry name" value="IL1BCENZYME"/>
</dbReference>
<keyword evidence="7" id="KW-0053">Apoptosis</keyword>
<dbReference type="SUPFAM" id="SSF52129">
    <property type="entry name" value="Caspase-like"/>
    <property type="match status" value="1"/>
</dbReference>
<comment type="caution">
    <text evidence="20">The sequence shown here is derived from an EMBL/GenBank/DDBJ whole genome shotgun (WGS) entry which is preliminary data.</text>
</comment>
<dbReference type="AlphaFoldDB" id="A0A8T2NCX6"/>
<dbReference type="GO" id="GO:0005737">
    <property type="term" value="C:cytoplasm"/>
    <property type="evidence" value="ECO:0007669"/>
    <property type="project" value="UniProtKB-SubCell"/>
</dbReference>
<comment type="subcellular location">
    <subcellularLocation>
        <location evidence="2">Cytoplasm</location>
    </subcellularLocation>
    <subcellularLocation>
        <location evidence="1">Nucleus</location>
    </subcellularLocation>
</comment>
<dbReference type="GO" id="GO:0004197">
    <property type="term" value="F:cysteine-type endopeptidase activity"/>
    <property type="evidence" value="ECO:0007669"/>
    <property type="project" value="InterPro"/>
</dbReference>
<evidence type="ECO:0000259" key="19">
    <source>
        <dbReference type="PROSITE" id="PS50208"/>
    </source>
</evidence>
<protein>
    <recommendedName>
        <fullName evidence="15">Caspase-8</fullName>
        <ecNumber evidence="14">3.4.22.61</ecNumber>
    </recommendedName>
</protein>
<dbReference type="EMBL" id="JAFBMS010000116">
    <property type="protein sequence ID" value="KAG9335572.1"/>
    <property type="molecule type" value="Genomic_DNA"/>
</dbReference>
<evidence type="ECO:0000256" key="4">
    <source>
        <dbReference type="ARBA" id="ARBA00022490"/>
    </source>
</evidence>
<dbReference type="FunFam" id="1.10.533.10:FF:000016">
    <property type="entry name" value="CASP8 and FADD-like apoptosis regulator"/>
    <property type="match status" value="1"/>
</dbReference>
<evidence type="ECO:0000256" key="1">
    <source>
        <dbReference type="ARBA" id="ARBA00004123"/>
    </source>
</evidence>
<evidence type="ECO:0000256" key="5">
    <source>
        <dbReference type="ARBA" id="ARBA00022553"/>
    </source>
</evidence>
<feature type="domain" description="DED" evidence="17">
    <location>
        <begin position="1"/>
        <end position="78"/>
    </location>
</feature>
<dbReference type="Gene3D" id="3.40.50.1460">
    <property type="match status" value="1"/>
</dbReference>
<evidence type="ECO:0000256" key="6">
    <source>
        <dbReference type="ARBA" id="ARBA00022670"/>
    </source>
</evidence>
<evidence type="ECO:0000256" key="16">
    <source>
        <dbReference type="RuleBase" id="RU003971"/>
    </source>
</evidence>
<evidence type="ECO:0000256" key="11">
    <source>
        <dbReference type="ARBA" id="ARBA00023145"/>
    </source>
</evidence>
<keyword evidence="9" id="KW-0378">Hydrolase</keyword>
<dbReference type="InterPro" id="IPR011600">
    <property type="entry name" value="Pept_C14_caspase"/>
</dbReference>
<evidence type="ECO:0000256" key="14">
    <source>
        <dbReference type="ARBA" id="ARBA00066479"/>
    </source>
</evidence>
<dbReference type="InterPro" id="IPR011029">
    <property type="entry name" value="DEATH-like_dom_sf"/>
</dbReference>
<dbReference type="PANTHER" id="PTHR48169">
    <property type="entry name" value="DED DOMAIN-CONTAINING PROTEIN"/>
    <property type="match status" value="1"/>
</dbReference>
<dbReference type="GO" id="GO:0005634">
    <property type="term" value="C:nucleus"/>
    <property type="evidence" value="ECO:0007669"/>
    <property type="project" value="UniProtKB-SubCell"/>
</dbReference>
<dbReference type="InterPro" id="IPR033139">
    <property type="entry name" value="Caspase_cys_AS"/>
</dbReference>
<proteinExistence type="inferred from homology"/>
<dbReference type="GO" id="GO:0005886">
    <property type="term" value="C:plasma membrane"/>
    <property type="evidence" value="ECO:0007669"/>
    <property type="project" value="UniProtKB-ARBA"/>
</dbReference>
<evidence type="ECO:0000256" key="15">
    <source>
        <dbReference type="ARBA" id="ARBA00068172"/>
    </source>
</evidence>
<dbReference type="GO" id="GO:0032991">
    <property type="term" value="C:protein-containing complex"/>
    <property type="evidence" value="ECO:0007669"/>
    <property type="project" value="UniProtKB-ARBA"/>
</dbReference>
<dbReference type="PROSITE" id="PS50168">
    <property type="entry name" value="DED"/>
    <property type="match status" value="2"/>
</dbReference>
<evidence type="ECO:0000256" key="12">
    <source>
        <dbReference type="ARBA" id="ARBA00023242"/>
    </source>
</evidence>
<evidence type="ECO:0000256" key="13">
    <source>
        <dbReference type="ARBA" id="ARBA00051626"/>
    </source>
</evidence>
<keyword evidence="4" id="KW-0963">Cytoplasm</keyword>
<dbReference type="InterPro" id="IPR015917">
    <property type="entry name" value="Pept_C14A"/>
</dbReference>
<dbReference type="EC" id="3.4.22.61" evidence="14"/>
<keyword evidence="10" id="KW-0788">Thiol protease</keyword>
<dbReference type="GO" id="GO:0006915">
    <property type="term" value="P:apoptotic process"/>
    <property type="evidence" value="ECO:0007669"/>
    <property type="project" value="UniProtKB-KW"/>
</dbReference>
<evidence type="ECO:0000256" key="7">
    <source>
        <dbReference type="ARBA" id="ARBA00022703"/>
    </source>
</evidence>
<evidence type="ECO:0000259" key="18">
    <source>
        <dbReference type="PROSITE" id="PS50207"/>
    </source>
</evidence>
<dbReference type="Pfam" id="PF01335">
    <property type="entry name" value="DED"/>
    <property type="match status" value="2"/>
</dbReference>
<comment type="similarity">
    <text evidence="3 16">Belongs to the peptidase C14A family.</text>
</comment>